<accession>A0A380CR67</accession>
<dbReference type="RefSeq" id="WP_115171405.1">
    <property type="nucleotide sequence ID" value="NZ_UGYW01000002.1"/>
</dbReference>
<feature type="transmembrane region" description="Helical" evidence="1">
    <location>
        <begin position="62"/>
        <end position="86"/>
    </location>
</feature>
<name>A0A380CR67_SPHSI</name>
<dbReference type="Pfam" id="PF11188">
    <property type="entry name" value="DUF2975"/>
    <property type="match status" value="1"/>
</dbReference>
<protein>
    <recommendedName>
        <fullName evidence="4">DUF2975 domain-containing protein</fullName>
    </recommendedName>
</protein>
<keyword evidence="1" id="KW-0472">Membrane</keyword>
<evidence type="ECO:0000313" key="3">
    <source>
        <dbReference type="Proteomes" id="UP000254893"/>
    </source>
</evidence>
<keyword evidence="1" id="KW-0812">Transmembrane</keyword>
<evidence type="ECO:0008006" key="4">
    <source>
        <dbReference type="Google" id="ProtNLM"/>
    </source>
</evidence>
<gene>
    <name evidence="2" type="ORF">NCTC11388_04050</name>
</gene>
<feature type="transmembrane region" description="Helical" evidence="1">
    <location>
        <begin position="12"/>
        <end position="39"/>
    </location>
</feature>
<feature type="transmembrane region" description="Helical" evidence="1">
    <location>
        <begin position="143"/>
        <end position="164"/>
    </location>
</feature>
<evidence type="ECO:0000256" key="1">
    <source>
        <dbReference type="SAM" id="Phobius"/>
    </source>
</evidence>
<sequence>MSKANNFVFKALYIITWIIFIGLFIEMIGLFVNLLFSIFKPEFIPKLYQKLDLTKIYKENKFGFYGIYGFILTICYLKTSLFYIVLELMHKLDLTKPFNSFVSRQILLISYYTLSTGLVIYIGGQITKRLVQHDSIAGNLNQFWTDGEAFILMGAVVYIIGTIFKKGVDLQTENDLTI</sequence>
<dbReference type="Proteomes" id="UP000254893">
    <property type="component" value="Unassembled WGS sequence"/>
</dbReference>
<organism evidence="2 3">
    <name type="scientific">Sphingobacterium spiritivorum</name>
    <name type="common">Flavobacterium spiritivorum</name>
    <dbReference type="NCBI Taxonomy" id="258"/>
    <lineage>
        <taxon>Bacteria</taxon>
        <taxon>Pseudomonadati</taxon>
        <taxon>Bacteroidota</taxon>
        <taxon>Sphingobacteriia</taxon>
        <taxon>Sphingobacteriales</taxon>
        <taxon>Sphingobacteriaceae</taxon>
        <taxon>Sphingobacterium</taxon>
    </lineage>
</organism>
<proteinExistence type="predicted"/>
<dbReference type="EMBL" id="UGYW01000002">
    <property type="protein sequence ID" value="SUJ27010.1"/>
    <property type="molecule type" value="Genomic_DNA"/>
</dbReference>
<dbReference type="AlphaFoldDB" id="A0A380CR67"/>
<evidence type="ECO:0000313" key="2">
    <source>
        <dbReference type="EMBL" id="SUJ27010.1"/>
    </source>
</evidence>
<keyword evidence="1" id="KW-1133">Transmembrane helix</keyword>
<dbReference type="InterPro" id="IPR021354">
    <property type="entry name" value="DUF2975"/>
</dbReference>
<reference evidence="2 3" key="1">
    <citation type="submission" date="2018-06" db="EMBL/GenBank/DDBJ databases">
        <authorList>
            <consortium name="Pathogen Informatics"/>
            <person name="Doyle S."/>
        </authorList>
    </citation>
    <scope>NUCLEOTIDE SEQUENCE [LARGE SCALE GENOMIC DNA]</scope>
    <source>
        <strain evidence="2 3">NCTC11388</strain>
    </source>
</reference>
<feature type="transmembrane region" description="Helical" evidence="1">
    <location>
        <begin position="106"/>
        <end position="123"/>
    </location>
</feature>